<keyword evidence="4" id="KW-0472">Membrane</keyword>
<keyword evidence="3" id="KW-1015">Disulfide bond</keyword>
<keyword evidence="4" id="KW-1133">Transmembrane helix</keyword>
<keyword evidence="4" id="KW-0812">Transmembrane</keyword>
<feature type="disulfide bond" description="Redox-active" evidence="3">
    <location>
        <begin position="67"/>
        <end position="71"/>
    </location>
</feature>
<feature type="binding site" evidence="2">
    <location>
        <position position="67"/>
    </location>
    <ligand>
        <name>Cu cation</name>
        <dbReference type="ChEBI" id="CHEBI:23378"/>
    </ligand>
</feature>
<dbReference type="EMBL" id="UWPJ01000008">
    <property type="protein sequence ID" value="VCU68795.1"/>
    <property type="molecule type" value="Genomic_DNA"/>
</dbReference>
<keyword evidence="2" id="KW-0186">Copper</keyword>
<dbReference type="Pfam" id="PF02630">
    <property type="entry name" value="SCO1-SenC"/>
    <property type="match status" value="1"/>
</dbReference>
<feature type="signal peptide" evidence="5">
    <location>
        <begin position="1"/>
        <end position="17"/>
    </location>
</feature>
<keyword evidence="7" id="KW-1185">Reference proteome</keyword>
<dbReference type="Proteomes" id="UP000277294">
    <property type="component" value="Unassembled WGS sequence"/>
</dbReference>
<proteinExistence type="inferred from homology"/>
<sequence>MRWLAALAWAWSMAAAATDFAPTPFTQRLGAQVPVHAPFVLPSGVSTDMASLMAGRPAILVLGYYHCPMLCETTMDGILESVRETRLDYAIIAVGIDPAEGPADAARKLQRYTATLDPHAAARLHLLTGRQSDIDALARAVGFPYRYDPATMQFGHPAGFVVLTPEGRISRYMPGVRFSSRDVRLALTEAAGGRVGGLADRLLLFCAHYDPATGRYSAAVMRLTQAAGAAVMMLTAALVWRQRRRTRSGQSGGRREPDHE</sequence>
<feature type="chain" id="PRO_5018271617" description="Thioredoxin domain-containing protein" evidence="5">
    <location>
        <begin position="18"/>
        <end position="260"/>
    </location>
</feature>
<dbReference type="OrthoDB" id="9786756at2"/>
<dbReference type="InterPro" id="IPR003782">
    <property type="entry name" value="SCO1/SenC"/>
</dbReference>
<evidence type="ECO:0000256" key="2">
    <source>
        <dbReference type="PIRSR" id="PIRSR603782-1"/>
    </source>
</evidence>
<dbReference type="Gene3D" id="3.40.30.10">
    <property type="entry name" value="Glutaredoxin"/>
    <property type="match status" value="1"/>
</dbReference>
<dbReference type="CDD" id="cd02968">
    <property type="entry name" value="SCO"/>
    <property type="match status" value="1"/>
</dbReference>
<dbReference type="AlphaFoldDB" id="A0A3P4B0Z0"/>
<evidence type="ECO:0000256" key="3">
    <source>
        <dbReference type="PIRSR" id="PIRSR603782-2"/>
    </source>
</evidence>
<keyword evidence="2" id="KW-0479">Metal-binding</keyword>
<protein>
    <recommendedName>
        <fullName evidence="8">Thioredoxin domain-containing protein</fullName>
    </recommendedName>
</protein>
<evidence type="ECO:0000313" key="6">
    <source>
        <dbReference type="EMBL" id="VCU68795.1"/>
    </source>
</evidence>
<evidence type="ECO:0008006" key="8">
    <source>
        <dbReference type="Google" id="ProtNLM"/>
    </source>
</evidence>
<dbReference type="RefSeq" id="WP_124078016.1">
    <property type="nucleotide sequence ID" value="NZ_UWPJ01000008.1"/>
</dbReference>
<gene>
    <name evidence="6" type="ORF">PIGHUM_00853</name>
</gene>
<organism evidence="6 7">
    <name type="scientific">Pigmentiphaga humi</name>
    <dbReference type="NCBI Taxonomy" id="2478468"/>
    <lineage>
        <taxon>Bacteria</taxon>
        <taxon>Pseudomonadati</taxon>
        <taxon>Pseudomonadota</taxon>
        <taxon>Betaproteobacteria</taxon>
        <taxon>Burkholderiales</taxon>
        <taxon>Alcaligenaceae</taxon>
        <taxon>Pigmentiphaga</taxon>
    </lineage>
</organism>
<keyword evidence="5" id="KW-0732">Signal</keyword>
<evidence type="ECO:0000256" key="5">
    <source>
        <dbReference type="SAM" id="SignalP"/>
    </source>
</evidence>
<accession>A0A3P4B0Z0</accession>
<evidence type="ECO:0000256" key="4">
    <source>
        <dbReference type="SAM" id="Phobius"/>
    </source>
</evidence>
<dbReference type="InterPro" id="IPR036249">
    <property type="entry name" value="Thioredoxin-like_sf"/>
</dbReference>
<name>A0A3P4B0Z0_9BURK</name>
<feature type="binding site" evidence="2">
    <location>
        <position position="71"/>
    </location>
    <ligand>
        <name>Cu cation</name>
        <dbReference type="ChEBI" id="CHEBI:23378"/>
    </ligand>
</feature>
<evidence type="ECO:0000256" key="1">
    <source>
        <dbReference type="ARBA" id="ARBA00010996"/>
    </source>
</evidence>
<feature type="transmembrane region" description="Helical" evidence="4">
    <location>
        <begin position="219"/>
        <end position="240"/>
    </location>
</feature>
<comment type="similarity">
    <text evidence="1">Belongs to the SCO1/2 family.</text>
</comment>
<reference evidence="6 7" key="1">
    <citation type="submission" date="2018-10" db="EMBL/GenBank/DDBJ databases">
        <authorList>
            <person name="Criscuolo A."/>
        </authorList>
    </citation>
    <scope>NUCLEOTIDE SEQUENCE [LARGE SCALE GENOMIC DNA]</scope>
    <source>
        <strain evidence="6">DnA1</strain>
    </source>
</reference>
<evidence type="ECO:0000313" key="7">
    <source>
        <dbReference type="Proteomes" id="UP000277294"/>
    </source>
</evidence>
<dbReference type="SUPFAM" id="SSF52833">
    <property type="entry name" value="Thioredoxin-like"/>
    <property type="match status" value="1"/>
</dbReference>